<evidence type="ECO:0000313" key="2">
    <source>
        <dbReference type="Proteomes" id="UP000019141"/>
    </source>
</evidence>
<gene>
    <name evidence="1" type="ORF">ETSY1_08550</name>
</gene>
<reference evidence="1 2" key="1">
    <citation type="journal article" date="2014" name="Nature">
        <title>An environmental bacterial taxon with a large and distinct metabolic repertoire.</title>
        <authorList>
            <person name="Wilson M.C."/>
            <person name="Mori T."/>
            <person name="Ruckert C."/>
            <person name="Uria A.R."/>
            <person name="Helf M.J."/>
            <person name="Takada K."/>
            <person name="Gernert C."/>
            <person name="Steffens U.A."/>
            <person name="Heycke N."/>
            <person name="Schmitt S."/>
            <person name="Rinke C."/>
            <person name="Helfrich E.J."/>
            <person name="Brachmann A.O."/>
            <person name="Gurgui C."/>
            <person name="Wakimoto T."/>
            <person name="Kracht M."/>
            <person name="Crusemann M."/>
            <person name="Hentschel U."/>
            <person name="Abe I."/>
            <person name="Matsunaga S."/>
            <person name="Kalinowski J."/>
            <person name="Takeyama H."/>
            <person name="Piel J."/>
        </authorList>
    </citation>
    <scope>NUCLEOTIDE SEQUENCE [LARGE SCALE GENOMIC DNA]</scope>
    <source>
        <strain evidence="2">TSY1</strain>
    </source>
</reference>
<dbReference type="HOGENOM" id="CLU_2768139_0_0_7"/>
<proteinExistence type="predicted"/>
<name>W4LSV6_ENTF1</name>
<comment type="caution">
    <text evidence="1">The sequence shown here is derived from an EMBL/GenBank/DDBJ whole genome shotgun (WGS) entry which is preliminary data.</text>
</comment>
<dbReference type="Proteomes" id="UP000019141">
    <property type="component" value="Unassembled WGS sequence"/>
</dbReference>
<keyword evidence="2" id="KW-1185">Reference proteome</keyword>
<protein>
    <recommendedName>
        <fullName evidence="3">Chromate transporter</fullName>
    </recommendedName>
</protein>
<sequence>MIAVSALVILRVSLPAWPEAMSATALAGYAEVLWPTVALFVGSLVAMLKYRIDVVWIIPAAGLCGFLVF</sequence>
<dbReference type="AlphaFoldDB" id="W4LSV6"/>
<evidence type="ECO:0000313" key="1">
    <source>
        <dbReference type="EMBL" id="ETX01139.1"/>
    </source>
</evidence>
<accession>W4LSV6</accession>
<evidence type="ECO:0008006" key="3">
    <source>
        <dbReference type="Google" id="ProtNLM"/>
    </source>
</evidence>
<dbReference type="EMBL" id="AZHW01000266">
    <property type="protein sequence ID" value="ETX01139.1"/>
    <property type="molecule type" value="Genomic_DNA"/>
</dbReference>
<organism evidence="1 2">
    <name type="scientific">Entotheonella factor</name>
    <dbReference type="NCBI Taxonomy" id="1429438"/>
    <lineage>
        <taxon>Bacteria</taxon>
        <taxon>Pseudomonadati</taxon>
        <taxon>Nitrospinota/Tectimicrobiota group</taxon>
        <taxon>Candidatus Tectimicrobiota</taxon>
        <taxon>Candidatus Entotheonellia</taxon>
        <taxon>Candidatus Entotheonellales</taxon>
        <taxon>Candidatus Entotheonellaceae</taxon>
        <taxon>Candidatus Entotheonella</taxon>
    </lineage>
</organism>